<gene>
    <name evidence="1" type="primary">MRPL6</name>
    <name evidence="1" type="ORF">EV182_002899</name>
</gene>
<reference evidence="1" key="1">
    <citation type="submission" date="2022-06" db="EMBL/GenBank/DDBJ databases">
        <title>Phylogenomic reconstructions and comparative analyses of Kickxellomycotina fungi.</title>
        <authorList>
            <person name="Reynolds N.K."/>
            <person name="Stajich J.E."/>
            <person name="Barry K."/>
            <person name="Grigoriev I.V."/>
            <person name="Crous P."/>
            <person name="Smith M.E."/>
        </authorList>
    </citation>
    <scope>NUCLEOTIDE SEQUENCE</scope>
    <source>
        <strain evidence="1">RSA 2271</strain>
    </source>
</reference>
<name>A0ACC1HUL2_9FUNG</name>
<proteinExistence type="predicted"/>
<keyword evidence="2" id="KW-1185">Reference proteome</keyword>
<keyword evidence="1" id="KW-0689">Ribosomal protein</keyword>
<accession>A0ACC1HUL2</accession>
<protein>
    <submittedName>
        <fullName evidence="1">54S ribosomal protein L6 mitochondrial</fullName>
    </submittedName>
</protein>
<organism evidence="1 2">
    <name type="scientific">Spiromyces aspiralis</name>
    <dbReference type="NCBI Taxonomy" id="68401"/>
    <lineage>
        <taxon>Eukaryota</taxon>
        <taxon>Fungi</taxon>
        <taxon>Fungi incertae sedis</taxon>
        <taxon>Zoopagomycota</taxon>
        <taxon>Kickxellomycotina</taxon>
        <taxon>Kickxellomycetes</taxon>
        <taxon>Kickxellales</taxon>
        <taxon>Kickxellaceae</taxon>
        <taxon>Spiromyces</taxon>
    </lineage>
</organism>
<evidence type="ECO:0000313" key="2">
    <source>
        <dbReference type="Proteomes" id="UP001145114"/>
    </source>
</evidence>
<dbReference type="Proteomes" id="UP001145114">
    <property type="component" value="Unassembled WGS sequence"/>
</dbReference>
<evidence type="ECO:0000313" key="1">
    <source>
        <dbReference type="EMBL" id="KAJ1679016.1"/>
    </source>
</evidence>
<dbReference type="EMBL" id="JAMZIH010000669">
    <property type="protein sequence ID" value="KAJ1679016.1"/>
    <property type="molecule type" value="Genomic_DNA"/>
</dbReference>
<comment type="caution">
    <text evidence="1">The sequence shown here is derived from an EMBL/GenBank/DDBJ whole genome shotgun (WGS) entry which is preliminary data.</text>
</comment>
<keyword evidence="1" id="KW-0687">Ribonucleoprotein</keyword>
<sequence>MLALNTTTSAATVNLASPRTRPLIRGILTTAVAGSHIGKAPVRYSSDVLIELSDEPFSDTDSRFFNKRTLRVKGPKGEVKLPIEPFVKLRNQAPSGGNASPVSEGQLWVEVEDPKVKCQRAMWGTTRALISNSVIGVSEGFTTTLRLVGVGYRASMEGPDKRTLQLKLGFSHPVDIEVPPHLEVTTPVPTRIVVKGTDLQQINLFAAKIRQWKKPEPYNQKGIFVGSETIRKKEVKTH</sequence>